<evidence type="ECO:0000259" key="1">
    <source>
        <dbReference type="Pfam" id="PF01498"/>
    </source>
</evidence>
<gene>
    <name evidence="2" type="ORF">LOD99_9649</name>
</gene>
<evidence type="ECO:0000313" key="3">
    <source>
        <dbReference type="Proteomes" id="UP001165289"/>
    </source>
</evidence>
<dbReference type="GO" id="GO:0003677">
    <property type="term" value="F:DNA binding"/>
    <property type="evidence" value="ECO:0007669"/>
    <property type="project" value="InterPro"/>
</dbReference>
<accession>A0AAV7KLJ8</accession>
<dbReference type="Gene3D" id="3.30.420.10">
    <property type="entry name" value="Ribonuclease H-like superfamily/Ribonuclease H"/>
    <property type="match status" value="1"/>
</dbReference>
<dbReference type="InterPro" id="IPR036397">
    <property type="entry name" value="RNaseH_sf"/>
</dbReference>
<sequence length="191" mass="22231">MPKNSKISLAAKLRKNPRVSVRRIAIEFQVTQDLDISRESVRRTIKSMGLSKKVPIRGPGITHQKEKIRVDWAKEHRNIHWHQIIFTDECSIWLNQGRIRMWTRGERPTLNIPRHTPKVHIWGGISAPGTAPVKVFKHNFNSEHYCNVLNEVLFQISETLYPDGWKLQEDNSSIHTSKFSCGFKETDRVRS</sequence>
<feature type="domain" description="Transposase Tc1-like" evidence="1">
    <location>
        <begin position="9"/>
        <end position="78"/>
    </location>
</feature>
<evidence type="ECO:0000313" key="2">
    <source>
        <dbReference type="EMBL" id="KAI6661979.1"/>
    </source>
</evidence>
<dbReference type="Proteomes" id="UP001165289">
    <property type="component" value="Unassembled WGS sequence"/>
</dbReference>
<reference evidence="2 3" key="1">
    <citation type="journal article" date="2023" name="BMC Biol.">
        <title>The compact genome of the sponge Oopsacas minuta (Hexactinellida) is lacking key metazoan core genes.</title>
        <authorList>
            <person name="Santini S."/>
            <person name="Schenkelaars Q."/>
            <person name="Jourda C."/>
            <person name="Duchesne M."/>
            <person name="Belahbib H."/>
            <person name="Rocher C."/>
            <person name="Selva M."/>
            <person name="Riesgo A."/>
            <person name="Vervoort M."/>
            <person name="Leys S.P."/>
            <person name="Kodjabachian L."/>
            <person name="Le Bivic A."/>
            <person name="Borchiellini C."/>
            <person name="Claverie J.M."/>
            <person name="Renard E."/>
        </authorList>
    </citation>
    <scope>NUCLEOTIDE SEQUENCE [LARGE SCALE GENOMIC DNA]</scope>
    <source>
        <strain evidence="2">SPO-2</strain>
    </source>
</reference>
<name>A0AAV7KLJ8_9METZ</name>
<keyword evidence="3" id="KW-1185">Reference proteome</keyword>
<dbReference type="InterPro" id="IPR002492">
    <property type="entry name" value="Transposase_Tc1-like"/>
</dbReference>
<dbReference type="Pfam" id="PF01498">
    <property type="entry name" value="HTH_Tnp_Tc3_2"/>
    <property type="match status" value="1"/>
</dbReference>
<dbReference type="AlphaFoldDB" id="A0AAV7KLJ8"/>
<dbReference type="GO" id="GO:0006313">
    <property type="term" value="P:DNA transposition"/>
    <property type="evidence" value="ECO:0007669"/>
    <property type="project" value="InterPro"/>
</dbReference>
<comment type="caution">
    <text evidence="2">The sequence shown here is derived from an EMBL/GenBank/DDBJ whole genome shotgun (WGS) entry which is preliminary data.</text>
</comment>
<proteinExistence type="predicted"/>
<protein>
    <recommendedName>
        <fullName evidence="1">Transposase Tc1-like domain-containing protein</fullName>
    </recommendedName>
</protein>
<dbReference type="EMBL" id="JAKMXF010000002">
    <property type="protein sequence ID" value="KAI6661979.1"/>
    <property type="molecule type" value="Genomic_DNA"/>
</dbReference>
<organism evidence="2 3">
    <name type="scientific">Oopsacas minuta</name>
    <dbReference type="NCBI Taxonomy" id="111878"/>
    <lineage>
        <taxon>Eukaryota</taxon>
        <taxon>Metazoa</taxon>
        <taxon>Porifera</taxon>
        <taxon>Hexactinellida</taxon>
        <taxon>Hexasterophora</taxon>
        <taxon>Lyssacinosida</taxon>
        <taxon>Leucopsacidae</taxon>
        <taxon>Oopsacas</taxon>
    </lineage>
</organism>
<dbReference type="GO" id="GO:0015074">
    <property type="term" value="P:DNA integration"/>
    <property type="evidence" value="ECO:0007669"/>
    <property type="project" value="InterPro"/>
</dbReference>